<reference evidence="2 3" key="1">
    <citation type="submission" date="2016-11" db="EMBL/GenBank/DDBJ databases">
        <authorList>
            <person name="Jaros S."/>
            <person name="Januszkiewicz K."/>
            <person name="Wedrychowicz H."/>
        </authorList>
    </citation>
    <scope>NUCLEOTIDE SEQUENCE [LARGE SCALE GENOMIC DNA]</scope>
    <source>
        <strain evidence="2 3">CGMCC 1.12145</strain>
    </source>
</reference>
<sequence length="417" mass="48157">MIKPLKITFLSLLSITVFSCKSGEEKKEAQEKSKQESKQEAYTIPKNLKWSERMALSEMERFPEAWQLDFHTKPKWSYTQGLVLKGFEELYKKTGKETYYDYIKAFGDTMVNARGEILTYDMQKYNIDMINPGRVLLYLYEKTGEERYRTAIETLRQQLDKHPRTSGGGFWHKKIYPSQMWLDGLYMGQPFYAEYTRTFDKGEAAKKAFDDIALQFQQIQQHSRDEKTGLLYHGWDESRKQQWADKKTGTSPHFWSRALGWYAMALVDVLDDFPEDHPASKDLIRYLNQLAVALADFQDKDSGLWYQVTDQGDREGNYLEASGSCMFIYSLAKGVRKGYLPQSYMDVAKKGYQGVLDHLIEVEDNGVVNLTQVCAVAGLGGNPYRDGTYEYYVNEKIRSNDPKGTGPFILASLELDQ</sequence>
<dbReference type="OrthoDB" id="6381507at2"/>
<dbReference type="Gene3D" id="1.50.10.10">
    <property type="match status" value="1"/>
</dbReference>
<dbReference type="Pfam" id="PF07470">
    <property type="entry name" value="Glyco_hydro_88"/>
    <property type="match status" value="1"/>
</dbReference>
<gene>
    <name evidence="2" type="ORF">SAMN02927921_02375</name>
</gene>
<accession>A0A1K1QAK0</accession>
<dbReference type="RefSeq" id="WP_072317591.1">
    <property type="nucleotide sequence ID" value="NZ_FPJE01000012.1"/>
</dbReference>
<dbReference type="Proteomes" id="UP000182248">
    <property type="component" value="Unassembled WGS sequence"/>
</dbReference>
<dbReference type="PANTHER" id="PTHR33886">
    <property type="entry name" value="UNSATURATED RHAMNOGALACTURONAN HYDROLASE (EUROFUNG)"/>
    <property type="match status" value="1"/>
</dbReference>
<evidence type="ECO:0000256" key="1">
    <source>
        <dbReference type="ARBA" id="ARBA00022801"/>
    </source>
</evidence>
<dbReference type="PROSITE" id="PS51257">
    <property type="entry name" value="PROKAR_LIPOPROTEIN"/>
    <property type="match status" value="1"/>
</dbReference>
<dbReference type="InterPro" id="IPR010905">
    <property type="entry name" value="Glyco_hydro_88"/>
</dbReference>
<keyword evidence="3" id="KW-1185">Reference proteome</keyword>
<protein>
    <submittedName>
        <fullName evidence="2">Unsaturated rhamnogalacturonyl hydrolase</fullName>
    </submittedName>
</protein>
<dbReference type="InterPro" id="IPR008928">
    <property type="entry name" value="6-hairpin_glycosidase_sf"/>
</dbReference>
<name>A0A1K1QAK0_9FLAO</name>
<dbReference type="AlphaFoldDB" id="A0A1K1QAK0"/>
<dbReference type="SUPFAM" id="SSF48208">
    <property type="entry name" value="Six-hairpin glycosidases"/>
    <property type="match status" value="1"/>
</dbReference>
<evidence type="ECO:0000313" key="2">
    <source>
        <dbReference type="EMBL" id="SFW56748.1"/>
    </source>
</evidence>
<dbReference type="GO" id="GO:0005975">
    <property type="term" value="P:carbohydrate metabolic process"/>
    <property type="evidence" value="ECO:0007669"/>
    <property type="project" value="InterPro"/>
</dbReference>
<dbReference type="PANTHER" id="PTHR33886:SF8">
    <property type="entry name" value="UNSATURATED RHAMNOGALACTURONAN HYDROLASE (EUROFUNG)"/>
    <property type="match status" value="1"/>
</dbReference>
<dbReference type="STRING" id="1150368.SAMN02927921_02375"/>
<evidence type="ECO:0000313" key="3">
    <source>
        <dbReference type="Proteomes" id="UP000182248"/>
    </source>
</evidence>
<keyword evidence="1 2" id="KW-0378">Hydrolase</keyword>
<organism evidence="2 3">
    <name type="scientific">Sinomicrobium oceani</name>
    <dbReference type="NCBI Taxonomy" id="1150368"/>
    <lineage>
        <taxon>Bacteria</taxon>
        <taxon>Pseudomonadati</taxon>
        <taxon>Bacteroidota</taxon>
        <taxon>Flavobacteriia</taxon>
        <taxon>Flavobacteriales</taxon>
        <taxon>Flavobacteriaceae</taxon>
        <taxon>Sinomicrobium</taxon>
    </lineage>
</organism>
<dbReference type="EMBL" id="FPJE01000012">
    <property type="protein sequence ID" value="SFW56748.1"/>
    <property type="molecule type" value="Genomic_DNA"/>
</dbReference>
<dbReference type="InterPro" id="IPR012341">
    <property type="entry name" value="6hp_glycosidase-like_sf"/>
</dbReference>
<dbReference type="InterPro" id="IPR052043">
    <property type="entry name" value="PolySaccharide_Degr_Enz"/>
</dbReference>
<dbReference type="GO" id="GO:0016787">
    <property type="term" value="F:hydrolase activity"/>
    <property type="evidence" value="ECO:0007669"/>
    <property type="project" value="UniProtKB-KW"/>
</dbReference>
<proteinExistence type="predicted"/>